<dbReference type="InterPro" id="IPR020568">
    <property type="entry name" value="Ribosomal_Su5_D2-typ_SF"/>
</dbReference>
<dbReference type="Gene3D" id="3.30.565.10">
    <property type="entry name" value="Histidine kinase-like ATPase, C-terminal domain"/>
    <property type="match status" value="1"/>
</dbReference>
<sequence length="602" mass="68188">MHFQQNYRQIKVLSESLANQIAAGEVIERPSSVVKELIENSIDAGATAITIEVQEGGKSLIRIRDNGKGITRDDLRLALVPHATSKVYTLEELESVASMGFRGEALASIASVSKLKIISKHQNLDDAWQINNQTREVVPAAHVTGTTIEVSELFYNTPARRKFLKKDNTEFLHISDLLKKYMLCYFGIAFRLIHNGKEVKDLLSAEDAQLKYNRVLDLYSRDFIENAIYIDKEVGDAHLWGWVASPRFNRARADMQSFYINGRIIKDKVVTHAIKNAYKDVMYGNRYPAFLLYLDMDYKEVDVNVHPAKSEVRFRNQKFIYDFLFGTVNKAITTSADIEIETSSSSENNTYQESKGTNNPLNIGNMSLDISVEDEQEESESNTSLLEKYLNNQNTQENEIHISQQPKSSGLGQAICQIHGIYILSQVEDGVVLVDMHAAHERILYEEMKKTWHADTDKFKQNLLMPLTCQLSSKTVATIDENIETFEKLGFEISIVADDAILVRSTPIYVKDKDVQNLISNVATELTSSGKTKSVEFYLNHILATVSCHAAVRANDKLSIPEMNHLLRQMETVENSGQCNHGRPTWVKLNFAQLDNFFLRGR</sequence>
<dbReference type="Gene3D" id="3.30.230.10">
    <property type="match status" value="1"/>
</dbReference>
<dbReference type="EMBL" id="CP043550">
    <property type="protein sequence ID" value="QEO56536.1"/>
    <property type="molecule type" value="Genomic_DNA"/>
</dbReference>
<evidence type="ECO:0000313" key="10">
    <source>
        <dbReference type="Proteomes" id="UP000322509"/>
    </source>
</evidence>
<keyword evidence="3 5" id="KW-0227">DNA damage</keyword>
<dbReference type="InterPro" id="IPR020667">
    <property type="entry name" value="DNA_mismatch_repair_MutL"/>
</dbReference>
<dbReference type="InterPro" id="IPR042120">
    <property type="entry name" value="MutL_C_dimsub"/>
</dbReference>
<dbReference type="PANTHER" id="PTHR10073:SF12">
    <property type="entry name" value="DNA MISMATCH REPAIR PROTEIN MLH1"/>
    <property type="match status" value="1"/>
</dbReference>
<dbReference type="SUPFAM" id="SSF54211">
    <property type="entry name" value="Ribosomal protein S5 domain 2-like"/>
    <property type="match status" value="1"/>
</dbReference>
<dbReference type="PANTHER" id="PTHR10073">
    <property type="entry name" value="DNA MISMATCH REPAIR PROTEIN MLH, PMS, MUTL"/>
    <property type="match status" value="1"/>
</dbReference>
<keyword evidence="10" id="KW-1185">Reference proteome</keyword>
<dbReference type="PROSITE" id="PS00058">
    <property type="entry name" value="DNA_MISMATCH_REPAIR_1"/>
    <property type="match status" value="1"/>
</dbReference>
<dbReference type="InterPro" id="IPR014762">
    <property type="entry name" value="DNA_mismatch_repair_CS"/>
</dbReference>
<feature type="compositionally biased region" description="Polar residues" evidence="6">
    <location>
        <begin position="348"/>
        <end position="363"/>
    </location>
</feature>
<dbReference type="InterPro" id="IPR037198">
    <property type="entry name" value="MutL_C_sf"/>
</dbReference>
<dbReference type="InterPro" id="IPR038973">
    <property type="entry name" value="MutL/Mlh/Pms-like"/>
</dbReference>
<dbReference type="Gene3D" id="3.30.1540.20">
    <property type="entry name" value="MutL, C-terminal domain, dimerisation subdomain"/>
    <property type="match status" value="1"/>
</dbReference>
<evidence type="ECO:0000256" key="2">
    <source>
        <dbReference type="ARBA" id="ARBA00021975"/>
    </source>
</evidence>
<dbReference type="RefSeq" id="WP_149367986.1">
    <property type="nucleotide sequence ID" value="NZ_CP043550.1"/>
</dbReference>
<evidence type="ECO:0000256" key="6">
    <source>
        <dbReference type="SAM" id="MobiDB-lite"/>
    </source>
</evidence>
<keyword evidence="9" id="KW-0378">Hydrolase</keyword>
<feature type="region of interest" description="Disordered" evidence="6">
    <location>
        <begin position="342"/>
        <end position="363"/>
    </location>
</feature>
<dbReference type="NCBIfam" id="TIGR00585">
    <property type="entry name" value="mutl"/>
    <property type="match status" value="1"/>
</dbReference>
<accession>A0ABX5ZDP2</accession>
<reference evidence="9 10" key="1">
    <citation type="submission" date="2019-09" db="EMBL/GenBank/DDBJ databases">
        <title>Complete genome sequence of Francisella marina E103-15.</title>
        <authorList>
            <person name="Tekedar H.C."/>
            <person name="Griffin M.J."/>
            <person name="Waldbieser G.C."/>
            <person name="Soto E."/>
        </authorList>
    </citation>
    <scope>NUCLEOTIDE SEQUENCE [LARGE SCALE GENOMIC DNA]</scope>
    <source>
        <strain evidence="9 10">E103-15</strain>
    </source>
</reference>
<proteinExistence type="inferred from homology"/>
<evidence type="ECO:0000259" key="8">
    <source>
        <dbReference type="SMART" id="SM01340"/>
    </source>
</evidence>
<keyword evidence="9" id="KW-0540">Nuclease</keyword>
<dbReference type="Pfam" id="PF08676">
    <property type="entry name" value="MutL_C"/>
    <property type="match status" value="1"/>
</dbReference>
<dbReference type="InterPro" id="IPR013507">
    <property type="entry name" value="DNA_mismatch_S5_2-like"/>
</dbReference>
<dbReference type="Pfam" id="PF13589">
    <property type="entry name" value="HATPase_c_3"/>
    <property type="match status" value="1"/>
</dbReference>
<dbReference type="InterPro" id="IPR042121">
    <property type="entry name" value="MutL_C_regsub"/>
</dbReference>
<dbReference type="Pfam" id="PF01119">
    <property type="entry name" value="DNA_mis_repair"/>
    <property type="match status" value="1"/>
</dbReference>
<evidence type="ECO:0000259" key="7">
    <source>
        <dbReference type="SMART" id="SM00853"/>
    </source>
</evidence>
<dbReference type="Proteomes" id="UP000322509">
    <property type="component" value="Chromosome"/>
</dbReference>
<dbReference type="SMART" id="SM00853">
    <property type="entry name" value="MutL_C"/>
    <property type="match status" value="1"/>
</dbReference>
<dbReference type="SMART" id="SM01340">
    <property type="entry name" value="DNA_mis_repair"/>
    <property type="match status" value="1"/>
</dbReference>
<dbReference type="SUPFAM" id="SSF55874">
    <property type="entry name" value="ATPase domain of HSP90 chaperone/DNA topoisomerase II/histidine kinase"/>
    <property type="match status" value="1"/>
</dbReference>
<dbReference type="InterPro" id="IPR036890">
    <property type="entry name" value="HATPase_C_sf"/>
</dbReference>
<gene>
    <name evidence="5 9" type="primary">mutL</name>
    <name evidence="9" type="ORF">F0R74_01275</name>
</gene>
<evidence type="ECO:0000256" key="3">
    <source>
        <dbReference type="ARBA" id="ARBA00022763"/>
    </source>
</evidence>
<organism evidence="9 10">
    <name type="scientific">Francisella marina</name>
    <dbReference type="NCBI Taxonomy" id="2249302"/>
    <lineage>
        <taxon>Bacteria</taxon>
        <taxon>Pseudomonadati</taxon>
        <taxon>Pseudomonadota</taxon>
        <taxon>Gammaproteobacteria</taxon>
        <taxon>Thiotrichales</taxon>
        <taxon>Francisellaceae</taxon>
        <taxon>Francisella</taxon>
    </lineage>
</organism>
<dbReference type="HAMAP" id="MF_00149">
    <property type="entry name" value="DNA_mis_repair"/>
    <property type="match status" value="1"/>
</dbReference>
<dbReference type="GO" id="GO:0004519">
    <property type="term" value="F:endonuclease activity"/>
    <property type="evidence" value="ECO:0007669"/>
    <property type="project" value="UniProtKB-KW"/>
</dbReference>
<dbReference type="Gene3D" id="3.30.1370.100">
    <property type="entry name" value="MutL, C-terminal domain, regulatory subdomain"/>
    <property type="match status" value="1"/>
</dbReference>
<dbReference type="InterPro" id="IPR002099">
    <property type="entry name" value="MutL/Mlh/PMS"/>
</dbReference>
<dbReference type="InterPro" id="IPR014721">
    <property type="entry name" value="Ribsml_uS5_D2-typ_fold_subgr"/>
</dbReference>
<evidence type="ECO:0000256" key="5">
    <source>
        <dbReference type="HAMAP-Rule" id="MF_00149"/>
    </source>
</evidence>
<comment type="similarity">
    <text evidence="1 5">Belongs to the DNA mismatch repair MutL/HexB family.</text>
</comment>
<keyword evidence="4 5" id="KW-0234">DNA repair</keyword>
<dbReference type="CDD" id="cd16926">
    <property type="entry name" value="HATPase_MutL-MLH-PMS-like"/>
    <property type="match status" value="1"/>
</dbReference>
<dbReference type="SUPFAM" id="SSF118116">
    <property type="entry name" value="DNA mismatch repair protein MutL"/>
    <property type="match status" value="1"/>
</dbReference>
<protein>
    <recommendedName>
        <fullName evidence="2 5">DNA mismatch repair protein MutL</fullName>
    </recommendedName>
</protein>
<comment type="function">
    <text evidence="5">This protein is involved in the repair of mismatches in DNA. It is required for dam-dependent methyl-directed DNA mismatch repair. May act as a 'molecular matchmaker', a protein that promotes the formation of a stable complex between two or more DNA-binding proteins in an ATP-dependent manner without itself being part of a final effector complex.</text>
</comment>
<evidence type="ECO:0000256" key="4">
    <source>
        <dbReference type="ARBA" id="ARBA00023204"/>
    </source>
</evidence>
<feature type="domain" description="MutL C-terminal dimerisation" evidence="7">
    <location>
        <begin position="414"/>
        <end position="558"/>
    </location>
</feature>
<evidence type="ECO:0000313" key="9">
    <source>
        <dbReference type="EMBL" id="QEO56536.1"/>
    </source>
</evidence>
<dbReference type="InterPro" id="IPR014790">
    <property type="entry name" value="MutL_C"/>
</dbReference>
<keyword evidence="9" id="KW-0255">Endonuclease</keyword>
<evidence type="ECO:0000256" key="1">
    <source>
        <dbReference type="ARBA" id="ARBA00006082"/>
    </source>
</evidence>
<feature type="domain" description="DNA mismatch repair protein S5" evidence="8">
    <location>
        <begin position="215"/>
        <end position="333"/>
    </location>
</feature>
<name>A0ABX5ZDP2_9GAMM</name>
<dbReference type="CDD" id="cd03482">
    <property type="entry name" value="MutL_Trans_MutL"/>
    <property type="match status" value="1"/>
</dbReference>